<evidence type="ECO:0000313" key="1">
    <source>
        <dbReference type="EMBL" id="GAA0298805.1"/>
    </source>
</evidence>
<accession>A0ABP3F6D8</accession>
<reference evidence="2" key="1">
    <citation type="journal article" date="2019" name="Int. J. Syst. Evol. Microbiol.">
        <title>The Global Catalogue of Microorganisms (GCM) 10K type strain sequencing project: providing services to taxonomists for standard genome sequencing and annotation.</title>
        <authorList>
            <consortium name="The Broad Institute Genomics Platform"/>
            <consortium name="The Broad Institute Genome Sequencing Center for Infectious Disease"/>
            <person name="Wu L."/>
            <person name="Ma J."/>
        </authorList>
    </citation>
    <scope>NUCLEOTIDE SEQUENCE [LARGE SCALE GENOMIC DNA]</scope>
    <source>
        <strain evidence="2">JCM 4505</strain>
    </source>
</reference>
<sequence>MNKRRFWRLIKAGRDQLPVSRPVEGTVAAEQALWDLMADSSHRSRRWHCSRCQRRVL</sequence>
<comment type="caution">
    <text evidence="1">The sequence shown here is derived from an EMBL/GenBank/DDBJ whole genome shotgun (WGS) entry which is preliminary data.</text>
</comment>
<evidence type="ECO:0000313" key="2">
    <source>
        <dbReference type="Proteomes" id="UP001501867"/>
    </source>
</evidence>
<proteinExistence type="predicted"/>
<organism evidence="1 2">
    <name type="scientific">Streptomyces polychromogenes</name>
    <dbReference type="NCBI Taxonomy" id="67342"/>
    <lineage>
        <taxon>Bacteria</taxon>
        <taxon>Bacillati</taxon>
        <taxon>Actinomycetota</taxon>
        <taxon>Actinomycetes</taxon>
        <taxon>Kitasatosporales</taxon>
        <taxon>Streptomycetaceae</taxon>
        <taxon>Streptomyces</taxon>
    </lineage>
</organism>
<keyword evidence="2" id="KW-1185">Reference proteome</keyword>
<name>A0ABP3F6D8_9ACTN</name>
<gene>
    <name evidence="1" type="ORF">GCM10010302_41750</name>
</gene>
<dbReference type="EMBL" id="BAAABV010000021">
    <property type="protein sequence ID" value="GAA0298805.1"/>
    <property type="molecule type" value="Genomic_DNA"/>
</dbReference>
<protein>
    <submittedName>
        <fullName evidence="1">Uncharacterized protein</fullName>
    </submittedName>
</protein>
<dbReference type="Proteomes" id="UP001501867">
    <property type="component" value="Unassembled WGS sequence"/>
</dbReference>